<dbReference type="GO" id="GO:0003700">
    <property type="term" value="F:DNA-binding transcription factor activity"/>
    <property type="evidence" value="ECO:0007669"/>
    <property type="project" value="InterPro"/>
</dbReference>
<dbReference type="Proteomes" id="UP000265765">
    <property type="component" value="Chromosome"/>
</dbReference>
<dbReference type="InterPro" id="IPR000835">
    <property type="entry name" value="HTH_MarR-typ"/>
</dbReference>
<dbReference type="KEGG" id="sge:DWG14_07048"/>
<dbReference type="RefSeq" id="WP_120053004.1">
    <property type="nucleotide sequence ID" value="NZ_CP032427.1"/>
</dbReference>
<evidence type="ECO:0000313" key="4">
    <source>
        <dbReference type="Proteomes" id="UP000265765"/>
    </source>
</evidence>
<dbReference type="PANTHER" id="PTHR18964">
    <property type="entry name" value="ROK (REPRESSOR, ORF, KINASE) FAMILY"/>
    <property type="match status" value="1"/>
</dbReference>
<dbReference type="AlphaFoldDB" id="A0AAI8L7G8"/>
<reference evidence="3 4" key="1">
    <citation type="submission" date="2018-09" db="EMBL/GenBank/DDBJ databases">
        <title>Production of Trimethoprim by Streptomyces sp. 3E-1.</title>
        <authorList>
            <person name="Kang H.J."/>
            <person name="Kim S.B."/>
        </authorList>
    </citation>
    <scope>NUCLEOTIDE SEQUENCE [LARGE SCALE GENOMIC DNA]</scope>
    <source>
        <strain evidence="3 4">3E-1</strain>
    </source>
</reference>
<dbReference type="EMBL" id="CP032427">
    <property type="protein sequence ID" value="AYC42745.1"/>
    <property type="molecule type" value="Genomic_DNA"/>
</dbReference>
<dbReference type="InterPro" id="IPR036390">
    <property type="entry name" value="WH_DNA-bd_sf"/>
</dbReference>
<name>A0AAI8L7G8_9ACTN</name>
<dbReference type="SUPFAM" id="SSF53067">
    <property type="entry name" value="Actin-like ATPase domain"/>
    <property type="match status" value="1"/>
</dbReference>
<sequence>MPASPSTARAINDRLALRLLQQEGPLTAGQLKQLTGLSRPTVADLVERLAAAGLIDVVGESGEQRRGPNAKLYGIVADQAHLAALDVRTEGVSVVVADLLGRVLAEASVPIGGETGTGPAVEQAVALVERTAKEAGVAGLHTVAIGAPGLIDPATGELRDSGGLPAWHRRLVLALQERLPETRVHVENETNLAALAEQRDGVARDRDTFVLLWLGHGTGAAVILDGVLRRGASGGTGEIGFLPVPGTAGLPSAVDCAGGFHSLAGSAGIVRLAEECGLAVAGDGAGDSGEDARGGAGLVRGAAEAADVVRRAVAAADSATDRVAEAVAARKGVAATGPVPEAVAATDSVRKTVAATDSVRKTVAATGSVEAGSVPEAVAVREASRFLDAFADRLAVGVASVVAVLDPGCVVLGGEVGQAGGTELAARVERRVRRMSPLATEVRAGVLGGAAVLCGALLTARDRAQDALFAPRQPVDQQRRRAD</sequence>
<dbReference type="InterPro" id="IPR011991">
    <property type="entry name" value="ArsR-like_HTH"/>
</dbReference>
<dbReference type="Pfam" id="PF12802">
    <property type="entry name" value="MarR_2"/>
    <property type="match status" value="1"/>
</dbReference>
<dbReference type="GeneID" id="91285855"/>
<dbReference type="InterPro" id="IPR036388">
    <property type="entry name" value="WH-like_DNA-bd_sf"/>
</dbReference>
<dbReference type="InterPro" id="IPR043129">
    <property type="entry name" value="ATPase_NBD"/>
</dbReference>
<accession>A0AAI8L7G8</accession>
<organism evidence="3 4">
    <name type="scientific">Streptomyces griseorubiginosus</name>
    <dbReference type="NCBI Taxonomy" id="67304"/>
    <lineage>
        <taxon>Bacteria</taxon>
        <taxon>Bacillati</taxon>
        <taxon>Actinomycetota</taxon>
        <taxon>Actinomycetes</taxon>
        <taxon>Kitasatosporales</taxon>
        <taxon>Streptomycetaceae</taxon>
        <taxon>Streptomyces</taxon>
    </lineage>
</organism>
<dbReference type="CDD" id="cd00090">
    <property type="entry name" value="HTH_ARSR"/>
    <property type="match status" value="1"/>
</dbReference>
<dbReference type="CDD" id="cd23763">
    <property type="entry name" value="ASKHA_ATPase_ROK"/>
    <property type="match status" value="1"/>
</dbReference>
<dbReference type="InterPro" id="IPR000600">
    <property type="entry name" value="ROK"/>
</dbReference>
<comment type="similarity">
    <text evidence="1">Belongs to the ROK (NagC/XylR) family.</text>
</comment>
<dbReference type="Pfam" id="PF00480">
    <property type="entry name" value="ROK"/>
    <property type="match status" value="2"/>
</dbReference>
<dbReference type="Gene3D" id="3.30.420.40">
    <property type="match status" value="3"/>
</dbReference>
<feature type="domain" description="HTH marR-type" evidence="2">
    <location>
        <begin position="16"/>
        <end position="66"/>
    </location>
</feature>
<dbReference type="PANTHER" id="PTHR18964:SF149">
    <property type="entry name" value="BIFUNCTIONAL UDP-N-ACETYLGLUCOSAMINE 2-EPIMERASE_N-ACETYLMANNOSAMINE KINASE"/>
    <property type="match status" value="1"/>
</dbReference>
<evidence type="ECO:0000259" key="2">
    <source>
        <dbReference type="Pfam" id="PF12802"/>
    </source>
</evidence>
<evidence type="ECO:0000256" key="1">
    <source>
        <dbReference type="ARBA" id="ARBA00006479"/>
    </source>
</evidence>
<evidence type="ECO:0000313" key="3">
    <source>
        <dbReference type="EMBL" id="AYC42745.1"/>
    </source>
</evidence>
<protein>
    <submittedName>
        <fullName evidence="3">N-acetylglucosamine repressor</fullName>
    </submittedName>
</protein>
<dbReference type="Gene3D" id="1.10.10.10">
    <property type="entry name" value="Winged helix-like DNA-binding domain superfamily/Winged helix DNA-binding domain"/>
    <property type="match status" value="1"/>
</dbReference>
<dbReference type="SUPFAM" id="SSF46785">
    <property type="entry name" value="Winged helix' DNA-binding domain"/>
    <property type="match status" value="1"/>
</dbReference>
<gene>
    <name evidence="3" type="primary">nagC_8</name>
    <name evidence="3" type="ORF">DWG14_07048</name>
</gene>
<proteinExistence type="inferred from homology"/>